<name>A0A1N6IG18_9BACT</name>
<reference evidence="2" key="1">
    <citation type="submission" date="2016-11" db="EMBL/GenBank/DDBJ databases">
        <authorList>
            <person name="Varghese N."/>
            <person name="Submissions S."/>
        </authorList>
    </citation>
    <scope>NUCLEOTIDE SEQUENCE [LARGE SCALE GENOMIC DNA]</scope>
    <source>
        <strain evidence="2">DSM 17456</strain>
    </source>
</reference>
<sequence>MIGDQSYQSLSEELGIRDKKQLRNWVAKVKRGESLEDMRGKHTGGRKGRPRTTFASIEEELAYVKAERDYLKKLYRSRFDKEWGAE</sequence>
<protein>
    <recommendedName>
        <fullName evidence="3">Transposase</fullName>
    </recommendedName>
</protein>
<proteinExistence type="predicted"/>
<dbReference type="Proteomes" id="UP000184694">
    <property type="component" value="Unassembled WGS sequence"/>
</dbReference>
<accession>A0A1N6IG18</accession>
<dbReference type="EMBL" id="FSRG01000006">
    <property type="protein sequence ID" value="SIO30970.1"/>
    <property type="molecule type" value="Genomic_DNA"/>
</dbReference>
<evidence type="ECO:0008006" key="3">
    <source>
        <dbReference type="Google" id="ProtNLM"/>
    </source>
</evidence>
<dbReference type="RefSeq" id="WP_217694187.1">
    <property type="nucleotide sequence ID" value="NZ_FSRG01000006.1"/>
</dbReference>
<gene>
    <name evidence="1" type="ORF">SAMN02745161_2717</name>
</gene>
<keyword evidence="2" id="KW-1185">Reference proteome</keyword>
<evidence type="ECO:0000313" key="1">
    <source>
        <dbReference type="EMBL" id="SIO30970.1"/>
    </source>
</evidence>
<dbReference type="InterPro" id="IPR009057">
    <property type="entry name" value="Homeodomain-like_sf"/>
</dbReference>
<organism evidence="1 2">
    <name type="scientific">Halodesulfovibrio marinisediminis DSM 17456</name>
    <dbReference type="NCBI Taxonomy" id="1121457"/>
    <lineage>
        <taxon>Bacteria</taxon>
        <taxon>Pseudomonadati</taxon>
        <taxon>Thermodesulfobacteriota</taxon>
        <taxon>Desulfovibrionia</taxon>
        <taxon>Desulfovibrionales</taxon>
        <taxon>Desulfovibrionaceae</taxon>
        <taxon>Halodesulfovibrio</taxon>
    </lineage>
</organism>
<dbReference type="SUPFAM" id="SSF46689">
    <property type="entry name" value="Homeodomain-like"/>
    <property type="match status" value="1"/>
</dbReference>
<evidence type="ECO:0000313" key="2">
    <source>
        <dbReference type="Proteomes" id="UP000184694"/>
    </source>
</evidence>
<dbReference type="AlphaFoldDB" id="A0A1N6IG18"/>